<name>A0A5E4A964_MARMO</name>
<feature type="region of interest" description="Disordered" evidence="1">
    <location>
        <begin position="32"/>
        <end position="81"/>
    </location>
</feature>
<dbReference type="GO" id="GO:0005758">
    <property type="term" value="C:mitochondrial intermembrane space"/>
    <property type="evidence" value="ECO:0007669"/>
    <property type="project" value="InterPro"/>
</dbReference>
<gene>
    <name evidence="3" type="ORF">GHT09_007218</name>
    <name evidence="4" type="ORF">MONAX_5E036266</name>
</gene>
<dbReference type="EMBL" id="CABDUW010000033">
    <property type="protein sequence ID" value="VTJ53817.1"/>
    <property type="molecule type" value="Genomic_DNA"/>
</dbReference>
<evidence type="ECO:0000313" key="3">
    <source>
        <dbReference type="EMBL" id="KAF7481580.1"/>
    </source>
</evidence>
<keyword evidence="5" id="KW-1185">Reference proteome</keyword>
<evidence type="ECO:0000256" key="1">
    <source>
        <dbReference type="SAM" id="MobiDB-lite"/>
    </source>
</evidence>
<evidence type="ECO:0000259" key="2">
    <source>
        <dbReference type="PROSITE" id="PS50904"/>
    </source>
</evidence>
<dbReference type="Pfam" id="PF04707">
    <property type="entry name" value="PRELI"/>
    <property type="match status" value="1"/>
</dbReference>
<accession>A0A5E4A964</accession>
<sequence>MTPPDGHACHPHRRQLVPAPWRTAGWLQDFGGHAKKRGRGRLDEPRLRSTATAERSPPALRLRDAPPGGGARLRRHAAPSGGGARLRCAALRLGLAGIGRGAARLDVLAPGPTAPARFAAAGTQATGIMKIWTSEHVFDHPWETVTTAAMQKYPNPMNPSVVGVDVLERHIDPSGKLHSHRLLSTEWGLPSIVKSVSVPDPREVCLQCRSFLKHIIISNRLWEQILNIIFASVQIVL</sequence>
<dbReference type="PANTHER" id="PTHR11158">
    <property type="entry name" value="MSF1/PX19 RELATED"/>
    <property type="match status" value="1"/>
</dbReference>
<evidence type="ECO:0000313" key="4">
    <source>
        <dbReference type="EMBL" id="VTJ53817.1"/>
    </source>
</evidence>
<dbReference type="Proteomes" id="UP000662637">
    <property type="component" value="Unassembled WGS sequence"/>
</dbReference>
<dbReference type="InterPro" id="IPR006797">
    <property type="entry name" value="PRELI/MSF1_dom"/>
</dbReference>
<proteinExistence type="predicted"/>
<protein>
    <recommendedName>
        <fullName evidence="2">PRELI/MSF1 domain-containing protein</fullName>
    </recommendedName>
</protein>
<dbReference type="AlphaFoldDB" id="A0A5E4A964"/>
<dbReference type="InterPro" id="IPR037365">
    <property type="entry name" value="Slowmo/Ups"/>
</dbReference>
<evidence type="ECO:0000313" key="5">
    <source>
        <dbReference type="Proteomes" id="UP000335636"/>
    </source>
</evidence>
<reference evidence="4 5" key="1">
    <citation type="submission" date="2019-04" db="EMBL/GenBank/DDBJ databases">
        <authorList>
            <person name="Alioto T."/>
            <person name="Alioto T."/>
        </authorList>
    </citation>
    <scope>NUCLEOTIDE SEQUENCE [LARGE SCALE GENOMIC DNA]</scope>
</reference>
<reference evidence="3" key="2">
    <citation type="submission" date="2020-08" db="EMBL/GenBank/DDBJ databases">
        <authorList>
            <person name="Shumante A."/>
            <person name="Zimin A.V."/>
            <person name="Puiu D."/>
            <person name="Salzberg S.L."/>
        </authorList>
    </citation>
    <scope>NUCLEOTIDE SEQUENCE</scope>
    <source>
        <strain evidence="3">WC2-LM</strain>
        <tissue evidence="3">Liver</tissue>
    </source>
</reference>
<feature type="domain" description="PRELI/MSF1" evidence="2">
    <location>
        <begin position="129"/>
        <end position="237"/>
    </location>
</feature>
<dbReference type="Proteomes" id="UP000335636">
    <property type="component" value="Unassembled WGS sequence"/>
</dbReference>
<organism evidence="4 5">
    <name type="scientific">Marmota monax</name>
    <name type="common">Woodchuck</name>
    <dbReference type="NCBI Taxonomy" id="9995"/>
    <lineage>
        <taxon>Eukaryota</taxon>
        <taxon>Metazoa</taxon>
        <taxon>Chordata</taxon>
        <taxon>Craniata</taxon>
        <taxon>Vertebrata</taxon>
        <taxon>Euteleostomi</taxon>
        <taxon>Mammalia</taxon>
        <taxon>Eutheria</taxon>
        <taxon>Euarchontoglires</taxon>
        <taxon>Glires</taxon>
        <taxon>Rodentia</taxon>
        <taxon>Sciuromorpha</taxon>
        <taxon>Sciuridae</taxon>
        <taxon>Xerinae</taxon>
        <taxon>Marmotini</taxon>
        <taxon>Marmota</taxon>
    </lineage>
</organism>
<dbReference type="EMBL" id="WJEC01000712">
    <property type="protein sequence ID" value="KAF7481580.1"/>
    <property type="molecule type" value="Genomic_DNA"/>
</dbReference>
<dbReference type="PROSITE" id="PS50904">
    <property type="entry name" value="PRELI_MSF1"/>
    <property type="match status" value="1"/>
</dbReference>